<organism evidence="1 2">
    <name type="scientific">Paraphaeosphaeria minitans</name>
    <dbReference type="NCBI Taxonomy" id="565426"/>
    <lineage>
        <taxon>Eukaryota</taxon>
        <taxon>Fungi</taxon>
        <taxon>Dikarya</taxon>
        <taxon>Ascomycota</taxon>
        <taxon>Pezizomycotina</taxon>
        <taxon>Dothideomycetes</taxon>
        <taxon>Pleosporomycetidae</taxon>
        <taxon>Pleosporales</taxon>
        <taxon>Massarineae</taxon>
        <taxon>Didymosphaeriaceae</taxon>
        <taxon>Paraphaeosphaeria</taxon>
    </lineage>
</organism>
<gene>
    <name evidence="1" type="ORF">PMIN01_02663</name>
</gene>
<sequence>MLCQRIACVTTWTFSVPALTPLPRGSYLAQALFVSTESVLQAVLVAPFEARGRVPIVSERVGMIPSSKTALSSVQRAKTLPRYLPLLTAIPKTKVPFVIPLHTWRECRLEAMERSIDPPSLPPHFAVLMAMGKRDVEPPTSDVCPILASSCVVEWMYRLSRDANEPQVDRDVSQ</sequence>
<comment type="caution">
    <text evidence="1">The sequence shown here is derived from an EMBL/GenBank/DDBJ whole genome shotgun (WGS) entry which is preliminary data.</text>
</comment>
<dbReference type="Proteomes" id="UP000756921">
    <property type="component" value="Unassembled WGS sequence"/>
</dbReference>
<protein>
    <submittedName>
        <fullName evidence="1">Uncharacterized protein</fullName>
    </submittedName>
</protein>
<reference evidence="1" key="1">
    <citation type="journal article" date="2020" name="Mol. Plant Microbe Interact.">
        <title>Genome Sequence of the Biocontrol Agent Coniothyrium minitans strain Conio (IMI 134523).</title>
        <authorList>
            <person name="Patel D."/>
            <person name="Shittu T.A."/>
            <person name="Baroncelli R."/>
            <person name="Muthumeenakshi S."/>
            <person name="Osborne T.H."/>
            <person name="Janganan T.K."/>
            <person name="Sreenivasaprasad S."/>
        </authorList>
    </citation>
    <scope>NUCLEOTIDE SEQUENCE</scope>
    <source>
        <strain evidence="1">Conio</strain>
    </source>
</reference>
<dbReference type="AlphaFoldDB" id="A0A9P6GR53"/>
<dbReference type="EMBL" id="WJXW01000002">
    <property type="protein sequence ID" value="KAF9740028.1"/>
    <property type="molecule type" value="Genomic_DNA"/>
</dbReference>
<keyword evidence="2" id="KW-1185">Reference proteome</keyword>
<evidence type="ECO:0000313" key="2">
    <source>
        <dbReference type="Proteomes" id="UP000756921"/>
    </source>
</evidence>
<name>A0A9P6GR53_9PLEO</name>
<proteinExistence type="predicted"/>
<accession>A0A9P6GR53</accession>
<evidence type="ECO:0000313" key="1">
    <source>
        <dbReference type="EMBL" id="KAF9740028.1"/>
    </source>
</evidence>